<keyword evidence="5" id="KW-0539">Nucleus</keyword>
<evidence type="ECO:0000256" key="4">
    <source>
        <dbReference type="ARBA" id="ARBA00023163"/>
    </source>
</evidence>
<dbReference type="SMART" id="SM00906">
    <property type="entry name" value="Fungal_trans"/>
    <property type="match status" value="1"/>
</dbReference>
<feature type="domain" description="Zn(2)-C6 fungal-type" evidence="7">
    <location>
        <begin position="16"/>
        <end position="47"/>
    </location>
</feature>
<dbReference type="SMART" id="SM00066">
    <property type="entry name" value="GAL4"/>
    <property type="match status" value="1"/>
</dbReference>
<organism evidence="8 9">
    <name type="scientific">Scheffersomyces stipitis (strain ATCC 58785 / CBS 6054 / NBRC 10063 / NRRL Y-11545)</name>
    <name type="common">Yeast</name>
    <name type="synonym">Pichia stipitis</name>
    <dbReference type="NCBI Taxonomy" id="322104"/>
    <lineage>
        <taxon>Eukaryota</taxon>
        <taxon>Fungi</taxon>
        <taxon>Dikarya</taxon>
        <taxon>Ascomycota</taxon>
        <taxon>Saccharomycotina</taxon>
        <taxon>Pichiomycetes</taxon>
        <taxon>Debaryomycetaceae</taxon>
        <taxon>Scheffersomyces</taxon>
    </lineage>
</organism>
<evidence type="ECO:0000256" key="3">
    <source>
        <dbReference type="ARBA" id="ARBA00023125"/>
    </source>
</evidence>
<dbReference type="GO" id="GO:0008270">
    <property type="term" value="F:zinc ion binding"/>
    <property type="evidence" value="ECO:0007669"/>
    <property type="project" value="InterPro"/>
</dbReference>
<keyword evidence="4" id="KW-0804">Transcription</keyword>
<dbReference type="AlphaFoldDB" id="A3LR39"/>
<keyword evidence="3" id="KW-0238">DNA-binding</keyword>
<dbReference type="Gene3D" id="4.10.240.10">
    <property type="entry name" value="Zn(2)-C6 fungal-type DNA-binding domain"/>
    <property type="match status" value="1"/>
</dbReference>
<dbReference type="PROSITE" id="PS00463">
    <property type="entry name" value="ZN2_CY6_FUNGAL_1"/>
    <property type="match status" value="1"/>
</dbReference>
<dbReference type="CDD" id="cd12148">
    <property type="entry name" value="fungal_TF_MHR"/>
    <property type="match status" value="1"/>
</dbReference>
<dbReference type="CDD" id="cd14724">
    <property type="entry name" value="ZIP_Gal4-like_1"/>
    <property type="match status" value="1"/>
</dbReference>
<sequence>MVDDAQARKRNRLSLSCNYCKKRKVKCDRGRPCSSCVRYNVANLCEYSDPIWSEPVAITASHQDPSSAAPAVQSELETLKNKIKEIEASLKPQSSQHNHNQHNHNLFEDFKYNPDKNPTFIGINPFSADDDLINLYEGYTPIHIRDASRRMNYGPFAWLSIMKKDPGLLSLWKFMMSKKHERHLAIQRLARTAPAPELGLLPEKEPEQTSAPADSPKGADDQEKIFREKAIDRDGFNDLRLYGNVAKARYSKVELHNPKAHQKTQMNKSGIALGLTMYEGQIGRELELIEKIKMILPKQKVIWKLINKFFKSVYPYMPFIDENYFKLEMARILGPEAYSDSRLGDLKIEKRLDLAQIGILLIILRISYLSLFSNRRAVNQNNLNSNDPAPPAIEMKYLLSNPINIDVIDVAQLCLDQFELLRKSSLVILQCAYFMRLYHMFSPEDGDGADGGDSQIFNGMLVQMAYSMGINREPDTFPDICNDEKVNNLGRKIWFFLIINDLIQAYQYGNPLTIREKYYDTKLPYYKKGNENISDVSMEQHVISTFAYFEKYYYRLTAILDICLDIRKKVKVSQLSNLMGDFEHHLNDHYGTLRYFLVPFQQDNYVYPFLKTMKCKNYINMKGFLLTIYFHMYLYYESKKKTDFAYFYVKKIFATTCGEFVPSFFPLITNNYINFGETADLILNPTIESMIHKTTQMNFAILVRLNSTIYRMKHNANHGLNLRDNFGYKLKFAKLCKLSKILEKIIKFCIAAMSRLSQRYYYAWRVTKAHTFLLKMIIGEEFYKYCQDDEQIIFLDLSNDQLNELTEICEVTLKKFGKTKIFHAATNSRVSVSSTPQAAFDGTNGSEPNAAHMAGVINVPSSVDSIGSADMDDFQFIENVEIDKLWYQMASIKNENNNNSNSNTNTNNNSTGKATGSAGLFNFGLNVVSGSSAQDDGPFKLPGQKASVVDPNPAEGGSTGYTPMNLSIPTPLMNPLSPESLNTNSGGQPSNAAAEEELTTADFYSIDIFNNLPIDQLLGFRDEVDESW</sequence>
<accession>A3LR39</accession>
<keyword evidence="2" id="KW-0805">Transcription regulation</keyword>
<evidence type="ECO:0000313" key="9">
    <source>
        <dbReference type="Proteomes" id="UP000002258"/>
    </source>
</evidence>
<gene>
    <name evidence="8" type="primary">FST1</name>
    <name evidence="8" type="ORF">PICST_88209</name>
</gene>
<dbReference type="InterPro" id="IPR050675">
    <property type="entry name" value="OAF3"/>
</dbReference>
<reference evidence="8 9" key="1">
    <citation type="journal article" date="2007" name="Nat. Biotechnol.">
        <title>Genome sequence of the lignocellulose-bioconverting and xylose-fermenting yeast Pichia stipitis.</title>
        <authorList>
            <person name="Jeffries T.W."/>
            <person name="Grigoriev I.V."/>
            <person name="Grimwood J."/>
            <person name="Laplaza J.M."/>
            <person name="Aerts A."/>
            <person name="Salamov A."/>
            <person name="Schmutz J."/>
            <person name="Lindquist E."/>
            <person name="Dehal P."/>
            <person name="Shapiro H."/>
            <person name="Jin Y.S."/>
            <person name="Passoth V."/>
            <person name="Richardson P.M."/>
        </authorList>
    </citation>
    <scope>NUCLEOTIDE SEQUENCE [LARGE SCALE GENOMIC DNA]</scope>
    <source>
        <strain evidence="9">ATCC 58785 / CBS 6054 / NBRC 10063 / NRRL Y-11545</strain>
    </source>
</reference>
<dbReference type="GeneID" id="4838339"/>
<dbReference type="InterPro" id="IPR001138">
    <property type="entry name" value="Zn2Cys6_DnaBD"/>
</dbReference>
<dbReference type="OMA" id="LSCNYCK"/>
<dbReference type="PANTHER" id="PTHR31069:SF12">
    <property type="entry name" value="TRANSCRIPTION FACTOR DOMAIN-CONTAINING PROTEIN"/>
    <property type="match status" value="1"/>
</dbReference>
<dbReference type="InterPro" id="IPR036864">
    <property type="entry name" value="Zn2-C6_fun-type_DNA-bd_sf"/>
</dbReference>
<dbReference type="eggNOG" id="ENOG502QRPQ">
    <property type="taxonomic scope" value="Eukaryota"/>
</dbReference>
<dbReference type="Pfam" id="PF04082">
    <property type="entry name" value="Fungal_trans"/>
    <property type="match status" value="1"/>
</dbReference>
<dbReference type="GO" id="GO:0045944">
    <property type="term" value="P:positive regulation of transcription by RNA polymerase II"/>
    <property type="evidence" value="ECO:0007669"/>
    <property type="project" value="TreeGrafter"/>
</dbReference>
<keyword evidence="1" id="KW-0479">Metal-binding</keyword>
<proteinExistence type="predicted"/>
<dbReference type="GO" id="GO:0000981">
    <property type="term" value="F:DNA-binding transcription factor activity, RNA polymerase II-specific"/>
    <property type="evidence" value="ECO:0007669"/>
    <property type="project" value="InterPro"/>
</dbReference>
<protein>
    <submittedName>
        <fullName evidence="8">Fungal specific transcription factor</fullName>
    </submittedName>
</protein>
<dbReference type="HOGENOM" id="CLU_005934_0_0_1"/>
<dbReference type="GO" id="GO:0006351">
    <property type="term" value="P:DNA-templated transcription"/>
    <property type="evidence" value="ECO:0007669"/>
    <property type="project" value="InterPro"/>
</dbReference>
<dbReference type="GO" id="GO:0005634">
    <property type="term" value="C:nucleus"/>
    <property type="evidence" value="ECO:0007669"/>
    <property type="project" value="TreeGrafter"/>
</dbReference>
<dbReference type="Pfam" id="PF00172">
    <property type="entry name" value="Zn_clus"/>
    <property type="match status" value="1"/>
</dbReference>
<dbReference type="GO" id="GO:0000978">
    <property type="term" value="F:RNA polymerase II cis-regulatory region sequence-specific DNA binding"/>
    <property type="evidence" value="ECO:0007669"/>
    <property type="project" value="TreeGrafter"/>
</dbReference>
<dbReference type="PROSITE" id="PS50048">
    <property type="entry name" value="ZN2_CY6_FUNGAL_2"/>
    <property type="match status" value="1"/>
</dbReference>
<feature type="region of interest" description="Disordered" evidence="6">
    <location>
        <begin position="932"/>
        <end position="993"/>
    </location>
</feature>
<evidence type="ECO:0000259" key="7">
    <source>
        <dbReference type="PROSITE" id="PS50048"/>
    </source>
</evidence>
<dbReference type="InParanoid" id="A3LR39"/>
<dbReference type="EMBL" id="CP000497">
    <property type="protein sequence ID" value="ABN65669.2"/>
    <property type="molecule type" value="Genomic_DNA"/>
</dbReference>
<evidence type="ECO:0000256" key="6">
    <source>
        <dbReference type="SAM" id="MobiDB-lite"/>
    </source>
</evidence>
<dbReference type="FunCoup" id="A3LR39">
    <property type="interactions" value="1402"/>
</dbReference>
<feature type="region of interest" description="Disordered" evidence="6">
    <location>
        <begin position="197"/>
        <end position="222"/>
    </location>
</feature>
<dbReference type="PANTHER" id="PTHR31069">
    <property type="entry name" value="OLEATE-ACTIVATED TRANSCRIPTION FACTOR 1-RELATED"/>
    <property type="match status" value="1"/>
</dbReference>
<evidence type="ECO:0000256" key="1">
    <source>
        <dbReference type="ARBA" id="ARBA00022723"/>
    </source>
</evidence>
<dbReference type="InterPro" id="IPR007219">
    <property type="entry name" value="XnlR_reg_dom"/>
</dbReference>
<feature type="compositionally biased region" description="Polar residues" evidence="6">
    <location>
        <begin position="977"/>
        <end position="991"/>
    </location>
</feature>
<dbReference type="RefSeq" id="XP_001383698.2">
    <property type="nucleotide sequence ID" value="XM_001383661.1"/>
</dbReference>
<evidence type="ECO:0000313" key="8">
    <source>
        <dbReference type="EMBL" id="ABN65669.2"/>
    </source>
</evidence>
<dbReference type="SUPFAM" id="SSF57701">
    <property type="entry name" value="Zn2/Cys6 DNA-binding domain"/>
    <property type="match status" value="1"/>
</dbReference>
<dbReference type="STRING" id="322104.A3LR39"/>
<dbReference type="KEGG" id="pic:PICST_88209"/>
<dbReference type="OrthoDB" id="2943660at2759"/>
<name>A3LR39_PICST</name>
<keyword evidence="9" id="KW-1185">Reference proteome</keyword>
<dbReference type="Proteomes" id="UP000002258">
    <property type="component" value="Chromosome 3"/>
</dbReference>
<evidence type="ECO:0000256" key="5">
    <source>
        <dbReference type="ARBA" id="ARBA00023242"/>
    </source>
</evidence>
<evidence type="ECO:0000256" key="2">
    <source>
        <dbReference type="ARBA" id="ARBA00023015"/>
    </source>
</evidence>
<dbReference type="CDD" id="cd00067">
    <property type="entry name" value="GAL4"/>
    <property type="match status" value="1"/>
</dbReference>